<evidence type="ECO:0000313" key="2">
    <source>
        <dbReference type="Proteomes" id="UP000224829"/>
    </source>
</evidence>
<dbReference type="EMBL" id="MF063068">
    <property type="protein sequence ID" value="ARV77353.1"/>
    <property type="molecule type" value="Genomic_DNA"/>
</dbReference>
<evidence type="ECO:0000313" key="1">
    <source>
        <dbReference type="EMBL" id="ARV77353.1"/>
    </source>
</evidence>
<name>A0A1Y0SZY9_9CAUD</name>
<organism evidence="1 2">
    <name type="scientific">Pseudomonas phage Noxifer</name>
    <dbReference type="NCBI Taxonomy" id="2006684"/>
    <lineage>
        <taxon>Viruses</taxon>
        <taxon>Duplodnaviria</taxon>
        <taxon>Heunggongvirae</taxon>
        <taxon>Uroviricota</taxon>
        <taxon>Caudoviricetes</taxon>
        <taxon>Chimalliviridae</taxon>
        <taxon>Noxifervirus</taxon>
        <taxon>Noxifervirus noxifer</taxon>
    </lineage>
</organism>
<dbReference type="Proteomes" id="UP000224829">
    <property type="component" value="Segment"/>
</dbReference>
<proteinExistence type="predicted"/>
<reference evidence="1 2" key="1">
    <citation type="submission" date="2017-05" db="EMBL/GenBank/DDBJ databases">
        <authorList>
            <person name="Song R."/>
            <person name="Chenine A.L."/>
            <person name="Ruprecht R.M."/>
        </authorList>
    </citation>
    <scope>NUCLEOTIDE SEQUENCE [LARGE SCALE GENOMIC DNA]</scope>
</reference>
<sequence>MSMYLKKFSNDEEKAIDGNLAYVEYLLAKRKKKLEESKR</sequence>
<gene>
    <name evidence="1" type="ORF">NOXIFER_184</name>
</gene>
<keyword evidence="2" id="KW-1185">Reference proteome</keyword>
<protein>
    <submittedName>
        <fullName evidence="1">Uncharacterized protein</fullName>
    </submittedName>
</protein>
<accession>A0A1Y0SZY9</accession>